<dbReference type="GO" id="GO:0005737">
    <property type="term" value="C:cytoplasm"/>
    <property type="evidence" value="ECO:0007669"/>
    <property type="project" value="TreeGrafter"/>
</dbReference>
<reference evidence="1 2" key="1">
    <citation type="journal article" date="2013" name="BMC Genomics">
        <title>The genome and transcriptome of the pine saprophyte Ophiostoma piceae, and a comparison with the bark beetle-associated pine pathogen Grosmannia clavigera.</title>
        <authorList>
            <person name="Haridas S."/>
            <person name="Wang Y."/>
            <person name="Lim L."/>
            <person name="Massoumi Alamouti S."/>
            <person name="Jackman S."/>
            <person name="Docking R."/>
            <person name="Robertson G."/>
            <person name="Birol I."/>
            <person name="Bohlmann J."/>
            <person name="Breuil C."/>
        </authorList>
    </citation>
    <scope>NUCLEOTIDE SEQUENCE [LARGE SCALE GENOMIC DNA]</scope>
    <source>
        <strain evidence="1 2">UAMH 11346</strain>
    </source>
</reference>
<dbReference type="OrthoDB" id="10053431at2759"/>
<dbReference type="OMA" id="KNWAALK"/>
<dbReference type="eggNOG" id="ENOG502S263">
    <property type="taxonomic scope" value="Eukaryota"/>
</dbReference>
<evidence type="ECO:0000313" key="2">
    <source>
        <dbReference type="Proteomes" id="UP000016923"/>
    </source>
</evidence>
<dbReference type="VEuPathDB" id="FungiDB:F503_06956"/>
<dbReference type="Pfam" id="PF12239">
    <property type="entry name" value="DUF3605"/>
    <property type="match status" value="1"/>
</dbReference>
<protein>
    <recommendedName>
        <fullName evidence="3">N-acetylglucosamine-induced protein 1</fullName>
    </recommendedName>
</protein>
<keyword evidence="2" id="KW-1185">Reference proteome</keyword>
<dbReference type="Proteomes" id="UP000016923">
    <property type="component" value="Unassembled WGS sequence"/>
</dbReference>
<dbReference type="GO" id="GO:0006044">
    <property type="term" value="P:N-acetylglucosamine metabolic process"/>
    <property type="evidence" value="ECO:0007669"/>
    <property type="project" value="TreeGrafter"/>
</dbReference>
<dbReference type="PANTHER" id="PTHR35020">
    <property type="entry name" value="N-ACETYLGLUCOSAMINE-INDUCED PROTEIN 1"/>
    <property type="match status" value="1"/>
</dbReference>
<dbReference type="HOGENOM" id="CLU_075862_1_0_1"/>
<dbReference type="PANTHER" id="PTHR35020:SF4">
    <property type="entry name" value="N-ACETYLGLUCOSAMINE-INDUCED PROTEIN 1"/>
    <property type="match status" value="1"/>
</dbReference>
<dbReference type="STRING" id="1262450.S3D708"/>
<gene>
    <name evidence="1" type="ORF">F503_06956</name>
</gene>
<sequence>MTVPYWQANIPEDQRVAECPGFLRTLSAKDERIIATPQADYEVMPWPEVQSIVANNQLDRFQRDPLALRRYLEYAWGLKAEYGSAVNYVLQERLRWDVAELSTTATTEQTVAALTVAMDKPYLSSSPSSDLRILCNDWPYGIDERIVHLVVWTKFGLADDPETGDLTDGARASIEAYVHAVFGELGKDNYIWFKNWKSLKSVLLVEHFHVMLFDPPADFVAKVTGGDIPLSKRLFE</sequence>
<organism evidence="1 2">
    <name type="scientific">Ophiostoma piceae (strain UAMH 11346)</name>
    <name type="common">Sap stain fungus</name>
    <dbReference type="NCBI Taxonomy" id="1262450"/>
    <lineage>
        <taxon>Eukaryota</taxon>
        <taxon>Fungi</taxon>
        <taxon>Dikarya</taxon>
        <taxon>Ascomycota</taxon>
        <taxon>Pezizomycotina</taxon>
        <taxon>Sordariomycetes</taxon>
        <taxon>Sordariomycetidae</taxon>
        <taxon>Ophiostomatales</taxon>
        <taxon>Ophiostomataceae</taxon>
        <taxon>Ophiostoma</taxon>
    </lineage>
</organism>
<evidence type="ECO:0000313" key="1">
    <source>
        <dbReference type="EMBL" id="EPE09180.1"/>
    </source>
</evidence>
<dbReference type="AlphaFoldDB" id="S3D708"/>
<accession>S3D708</accession>
<name>S3D708_OPHP1</name>
<dbReference type="EMBL" id="KE148147">
    <property type="protein sequence ID" value="EPE09180.1"/>
    <property type="molecule type" value="Genomic_DNA"/>
</dbReference>
<dbReference type="InterPro" id="IPR022036">
    <property type="entry name" value="DUF3605"/>
</dbReference>
<proteinExistence type="predicted"/>
<evidence type="ECO:0008006" key="3">
    <source>
        <dbReference type="Google" id="ProtNLM"/>
    </source>
</evidence>